<accession>A0A940P7P1</accession>
<evidence type="ECO:0000313" key="1">
    <source>
        <dbReference type="EMBL" id="MBP1041221.1"/>
    </source>
</evidence>
<dbReference type="Proteomes" id="UP000674938">
    <property type="component" value="Unassembled WGS sequence"/>
</dbReference>
<dbReference type="EMBL" id="JAEEGA010000005">
    <property type="protein sequence ID" value="MBP1041221.1"/>
    <property type="molecule type" value="Genomic_DNA"/>
</dbReference>
<organism evidence="1 2">
    <name type="scientific">Vagococcus allomyrinae</name>
    <dbReference type="NCBI Taxonomy" id="2794353"/>
    <lineage>
        <taxon>Bacteria</taxon>
        <taxon>Bacillati</taxon>
        <taxon>Bacillota</taxon>
        <taxon>Bacilli</taxon>
        <taxon>Lactobacillales</taxon>
        <taxon>Enterococcaceae</taxon>
        <taxon>Vagococcus</taxon>
    </lineage>
</organism>
<keyword evidence="2" id="KW-1185">Reference proteome</keyword>
<name>A0A940P7P1_9ENTE</name>
<dbReference type="RefSeq" id="WP_209526960.1">
    <property type="nucleotide sequence ID" value="NZ_JAEEGA010000005.1"/>
</dbReference>
<dbReference type="Pfam" id="PF18845">
    <property type="entry name" value="baeRF_family3"/>
    <property type="match status" value="1"/>
</dbReference>
<comment type="caution">
    <text evidence="1">The sequence shown here is derived from an EMBL/GenBank/DDBJ whole genome shotgun (WGS) entry which is preliminary data.</text>
</comment>
<protein>
    <submittedName>
        <fullName evidence="1">Uncharacterized protein</fullName>
    </submittedName>
</protein>
<evidence type="ECO:0000313" key="2">
    <source>
        <dbReference type="Proteomes" id="UP000674938"/>
    </source>
</evidence>
<dbReference type="InterPro" id="IPR041289">
    <property type="entry name" value="Bact_RF_family3"/>
</dbReference>
<proteinExistence type="predicted"/>
<dbReference type="AlphaFoldDB" id="A0A940P7P1"/>
<gene>
    <name evidence="1" type="ORF">I6N95_09405</name>
</gene>
<reference evidence="1" key="1">
    <citation type="submission" date="2020-12" db="EMBL/GenBank/DDBJ databases">
        <title>Vagococcus allomyrinae sp. nov. and Enterococcus lavae sp. nov., isolated from the larvae of Allomyrina dichotoma.</title>
        <authorList>
            <person name="Lee S.D."/>
        </authorList>
    </citation>
    <scope>NUCLEOTIDE SEQUENCE</scope>
    <source>
        <strain evidence="1">BWB3-3</strain>
    </source>
</reference>
<sequence>MYYSELKELSELSSEPSVTISLSTDRQNQKSQKNNIVLKNLIKDAETRLLELYDKRVAWAVMENLRALENELTYETTLDTLILFASEDYRKAVKLPIHIEKDAVKIDDKFVTRNLIRGIKQTEHYYVLTLSQEEIRVLEFYNDQFVKEFKNEELPFANEMLYSSDPTQNSIGAVRNNYIREFFNRGDKVFSKIYSQNPLPVVLAGVERNIEFYREVANQDEWIIGSIHGNFDSGKTTTSELAKAAYPVIAAYVADEIKQSLADLEKAENDNKLVNELSNIYRAVTDGRGKKLYVEKDFFQSATVEDKGLILKEDVTGAEIVDDIVNEIIHTVVAYGGEVVFVPNGYLSKYQHIALIVRYA</sequence>